<proteinExistence type="predicted"/>
<comment type="caution">
    <text evidence="1">The sequence shown here is derived from an EMBL/GenBank/DDBJ whole genome shotgun (WGS) entry which is preliminary data.</text>
</comment>
<sequence length="69" mass="8150">MRSVFQGKGYLKQLLSFEIVVFHSLFFLKDAFMLIDWYFSRFIVLGLVFQGNLQSFSAPHYLPLPLHIH</sequence>
<evidence type="ECO:0000313" key="1">
    <source>
        <dbReference type="EMBL" id="OLY82025.1"/>
    </source>
</evidence>
<dbReference type="EMBL" id="LSSL01001976">
    <property type="protein sequence ID" value="OLY82025.1"/>
    <property type="molecule type" value="Genomic_DNA"/>
</dbReference>
<protein>
    <submittedName>
        <fullName evidence="1">Uncharacterized protein</fullName>
    </submittedName>
</protein>
<gene>
    <name evidence="1" type="ORF">AYI68_g3863</name>
</gene>
<evidence type="ECO:0000313" key="2">
    <source>
        <dbReference type="Proteomes" id="UP000187455"/>
    </source>
</evidence>
<reference evidence="1 2" key="1">
    <citation type="journal article" date="2016" name="Mol. Biol. Evol.">
        <title>Genome-Wide Survey of Gut Fungi (Harpellales) Reveals the First Horizontally Transferred Ubiquitin Gene from a Mosquito Host.</title>
        <authorList>
            <person name="Wang Y."/>
            <person name="White M.M."/>
            <person name="Kvist S."/>
            <person name="Moncalvo J.M."/>
        </authorList>
    </citation>
    <scope>NUCLEOTIDE SEQUENCE [LARGE SCALE GENOMIC DNA]</scope>
    <source>
        <strain evidence="1 2">ALG-7-W6</strain>
    </source>
</reference>
<dbReference type="Proteomes" id="UP000187455">
    <property type="component" value="Unassembled WGS sequence"/>
</dbReference>
<dbReference type="AlphaFoldDB" id="A0A1R0GYU8"/>
<accession>A0A1R0GYU8</accession>
<keyword evidence="2" id="KW-1185">Reference proteome</keyword>
<name>A0A1R0GYU8_9FUNG</name>
<organism evidence="1 2">
    <name type="scientific">Smittium mucronatum</name>
    <dbReference type="NCBI Taxonomy" id="133383"/>
    <lineage>
        <taxon>Eukaryota</taxon>
        <taxon>Fungi</taxon>
        <taxon>Fungi incertae sedis</taxon>
        <taxon>Zoopagomycota</taxon>
        <taxon>Kickxellomycotina</taxon>
        <taxon>Harpellomycetes</taxon>
        <taxon>Harpellales</taxon>
        <taxon>Legeriomycetaceae</taxon>
        <taxon>Smittium</taxon>
    </lineage>
</organism>